<dbReference type="PRINTS" id="PR00625">
    <property type="entry name" value="JDOMAIN"/>
</dbReference>
<dbReference type="SMART" id="SM00271">
    <property type="entry name" value="DnaJ"/>
    <property type="match status" value="1"/>
</dbReference>
<proteinExistence type="predicted"/>
<keyword evidence="5" id="KW-1185">Reference proteome</keyword>
<dbReference type="InterPro" id="IPR001623">
    <property type="entry name" value="DnaJ_domain"/>
</dbReference>
<name>A0A1X0P804_9TRYP</name>
<evidence type="ECO:0000313" key="4">
    <source>
        <dbReference type="EMBL" id="ORC92763.1"/>
    </source>
</evidence>
<dbReference type="Gene3D" id="1.25.40.10">
    <property type="entry name" value="Tetratricopeptide repeat domain"/>
    <property type="match status" value="2"/>
</dbReference>
<dbReference type="OrthoDB" id="10250354at2759"/>
<dbReference type="Pfam" id="PF00226">
    <property type="entry name" value="DnaJ"/>
    <property type="match status" value="1"/>
</dbReference>
<sequence length="598" mass="68584">MLNYPAKVLLANDDRAVRFLDASICNIWAAAVDEWRCQKLAGNAFQKQSLNPSRSDTVSSVKVKLLTDDEFFSLTQQLEDINAVIAASSPAQCRCSNFGDTSSFPNETQDLFAIDPAMYSAPLDDARRRKCQVATEAYQKGNFNVAAEAFTEVINSCLPNMLSAALIGNRAACYLRIENFKLSLRDAMRCCELDNQYILGVRRAVRSYICTGRCSEAREIIDKYRKTSKYTFEEELNQVSLYELYISFFDRNEHAEALKYLNDLLMRVPCATLQSLKVQLLAIEEGNQVALLYAERCLKQYVDFPELLYWRAQLCFLESATREELNAVLPLFDVTVPAEYILRFRQATHRIMQCINLSQDVDSLFSSKDWMGLIDLCSTGINRPFIGDRFRATLLAKRAHAFYEIKHLYECIDDIESALNSSTSKSERAQLYLIKAMSEEKLSRWSDAVRSAELSLKEQHTVEAAVVWRRLCDRQREFQRRKRQQEEQQHKAHEEGFKTHDRNKSGFDGSQTDKGHEDGRKGEKEKNSSSRVVAELYAHLSLPVGAGAERVTKSYRALAMRWHPDKWCGASEQQRKEAEEKFKRVKAAYDELMSIVFH</sequence>
<dbReference type="InterPro" id="IPR011990">
    <property type="entry name" value="TPR-like_helical_dom_sf"/>
</dbReference>
<dbReference type="Proteomes" id="UP000192257">
    <property type="component" value="Unassembled WGS sequence"/>
</dbReference>
<dbReference type="GeneID" id="39982063"/>
<dbReference type="EMBL" id="NBCO01000003">
    <property type="protein sequence ID" value="ORC92763.1"/>
    <property type="molecule type" value="Genomic_DNA"/>
</dbReference>
<comment type="caution">
    <text evidence="4">The sequence shown here is derived from an EMBL/GenBank/DDBJ whole genome shotgun (WGS) entry which is preliminary data.</text>
</comment>
<dbReference type="RefSeq" id="XP_028886829.1">
    <property type="nucleotide sequence ID" value="XM_029022283.1"/>
</dbReference>
<dbReference type="VEuPathDB" id="TriTrypDB:TM35_000035160"/>
<evidence type="ECO:0000259" key="3">
    <source>
        <dbReference type="PROSITE" id="PS50076"/>
    </source>
</evidence>
<evidence type="ECO:0000313" key="5">
    <source>
        <dbReference type="Proteomes" id="UP000192257"/>
    </source>
</evidence>
<reference evidence="4 5" key="1">
    <citation type="submission" date="2017-03" db="EMBL/GenBank/DDBJ databases">
        <title>An alternative strategy for trypanosome survival in the mammalian bloodstream revealed through genome and transcriptome analysis of the ubiquitous bovine parasite Trypanosoma (Megatrypanum) theileri.</title>
        <authorList>
            <person name="Kelly S."/>
            <person name="Ivens A."/>
            <person name="Mott A."/>
            <person name="O'Neill E."/>
            <person name="Emms D."/>
            <person name="Macleod O."/>
            <person name="Voorheis P."/>
            <person name="Matthews J."/>
            <person name="Matthews K."/>
            <person name="Carrington M."/>
        </authorList>
    </citation>
    <scope>NUCLEOTIDE SEQUENCE [LARGE SCALE GENOMIC DNA]</scope>
    <source>
        <strain evidence="4">Edinburgh</strain>
    </source>
</reference>
<dbReference type="InterPro" id="IPR052758">
    <property type="entry name" value="SRC_co-chaperone"/>
</dbReference>
<keyword evidence="1" id="KW-0175">Coiled coil</keyword>
<dbReference type="SUPFAM" id="SSF46565">
    <property type="entry name" value="Chaperone J-domain"/>
    <property type="match status" value="1"/>
</dbReference>
<protein>
    <submittedName>
        <fullName evidence="4">Putative TPR-repeat protein</fullName>
    </submittedName>
</protein>
<feature type="domain" description="J" evidence="3">
    <location>
        <begin position="535"/>
        <end position="597"/>
    </location>
</feature>
<organism evidence="4 5">
    <name type="scientific">Trypanosoma theileri</name>
    <dbReference type="NCBI Taxonomy" id="67003"/>
    <lineage>
        <taxon>Eukaryota</taxon>
        <taxon>Discoba</taxon>
        <taxon>Euglenozoa</taxon>
        <taxon>Kinetoplastea</taxon>
        <taxon>Metakinetoplastina</taxon>
        <taxon>Trypanosomatida</taxon>
        <taxon>Trypanosomatidae</taxon>
        <taxon>Trypanosoma</taxon>
    </lineage>
</organism>
<evidence type="ECO:0000256" key="1">
    <source>
        <dbReference type="SAM" id="Coils"/>
    </source>
</evidence>
<feature type="region of interest" description="Disordered" evidence="2">
    <location>
        <begin position="480"/>
        <end position="530"/>
    </location>
</feature>
<dbReference type="STRING" id="67003.A0A1X0P804"/>
<dbReference type="InterPro" id="IPR036869">
    <property type="entry name" value="J_dom_sf"/>
</dbReference>
<feature type="coiled-coil region" evidence="1">
    <location>
        <begin position="568"/>
        <end position="595"/>
    </location>
</feature>
<dbReference type="Gene3D" id="1.10.287.110">
    <property type="entry name" value="DnaJ domain"/>
    <property type="match status" value="1"/>
</dbReference>
<dbReference type="PANTHER" id="PTHR44200">
    <property type="entry name" value="DNAJ HOMOLOG SUBFAMILY C MEMBER 7"/>
    <property type="match status" value="1"/>
</dbReference>
<dbReference type="SUPFAM" id="SSF48452">
    <property type="entry name" value="TPR-like"/>
    <property type="match status" value="2"/>
</dbReference>
<dbReference type="PROSITE" id="PS50076">
    <property type="entry name" value="DNAJ_2"/>
    <property type="match status" value="1"/>
</dbReference>
<feature type="compositionally biased region" description="Basic and acidic residues" evidence="2">
    <location>
        <begin position="480"/>
        <end position="528"/>
    </location>
</feature>
<dbReference type="AlphaFoldDB" id="A0A1X0P804"/>
<accession>A0A1X0P804</accession>
<evidence type="ECO:0000256" key="2">
    <source>
        <dbReference type="SAM" id="MobiDB-lite"/>
    </source>
</evidence>
<gene>
    <name evidence="4" type="ORF">TM35_000035160</name>
</gene>
<dbReference type="CDD" id="cd06257">
    <property type="entry name" value="DnaJ"/>
    <property type="match status" value="1"/>
</dbReference>
<dbReference type="PANTHER" id="PTHR44200:SF3">
    <property type="entry name" value="PROTEIN DNAJ, PUTATIVE-RELATED"/>
    <property type="match status" value="1"/>
</dbReference>